<feature type="transmembrane region" description="Helical" evidence="1">
    <location>
        <begin position="128"/>
        <end position="147"/>
    </location>
</feature>
<keyword evidence="4" id="KW-1185">Reference proteome</keyword>
<gene>
    <name evidence="3" type="ORF">G4Z14_09260</name>
</gene>
<evidence type="ECO:0000313" key="4">
    <source>
        <dbReference type="Proteomes" id="UP000477782"/>
    </source>
</evidence>
<dbReference type="RefSeq" id="WP_164624989.1">
    <property type="nucleotide sequence ID" value="NZ_JAAIVJ010000004.1"/>
</dbReference>
<dbReference type="Pfam" id="PF00892">
    <property type="entry name" value="EamA"/>
    <property type="match status" value="2"/>
</dbReference>
<proteinExistence type="predicted"/>
<dbReference type="PANTHER" id="PTHR22911">
    <property type="entry name" value="ACYL-MALONYL CONDENSING ENZYME-RELATED"/>
    <property type="match status" value="1"/>
</dbReference>
<protein>
    <submittedName>
        <fullName evidence="3">DMT family transporter</fullName>
    </submittedName>
</protein>
<dbReference type="SUPFAM" id="SSF103481">
    <property type="entry name" value="Multidrug resistance efflux transporter EmrE"/>
    <property type="match status" value="2"/>
</dbReference>
<accession>A0A6M0QUH6</accession>
<sequence length="291" mass="30650">MNTLATRNPKAFGLLVTFAGVAFFFPDALVVRMIGADAMTIAFWRGLAGACTTLAFVALFLPSAWPGFRALLTPAALAMMALQGTGSIFFLTSLQHTSVANSLLILATAPFLSAILSRLFLHETIDRGTGLTILVVFGGVAVIAVGSLGGGTLLGDAMSLLNALTIAGYYVLLRKERGQNLIVAIAFGYLVTALLALPFASFEPLEPRQWGLLALSGGVILAGGVGLLQIGPRYLPAAEVSLITMLEIVMGPLLVWWILGEYPGMATLWGGAAIITAILAHATWQLRHLRA</sequence>
<feature type="transmembrane region" description="Helical" evidence="1">
    <location>
        <begin position="153"/>
        <end position="173"/>
    </location>
</feature>
<feature type="domain" description="EamA" evidence="2">
    <location>
        <begin position="154"/>
        <end position="279"/>
    </location>
</feature>
<keyword evidence="1" id="KW-0812">Transmembrane</keyword>
<dbReference type="PANTHER" id="PTHR22911:SF135">
    <property type="entry name" value="BLR4310 PROTEIN"/>
    <property type="match status" value="1"/>
</dbReference>
<dbReference type="EMBL" id="JAAIVJ010000004">
    <property type="protein sequence ID" value="NEY90484.1"/>
    <property type="molecule type" value="Genomic_DNA"/>
</dbReference>
<feature type="transmembrane region" description="Helical" evidence="1">
    <location>
        <begin position="103"/>
        <end position="121"/>
    </location>
</feature>
<feature type="domain" description="EamA" evidence="2">
    <location>
        <begin position="16"/>
        <end position="144"/>
    </location>
</feature>
<feature type="transmembrane region" description="Helical" evidence="1">
    <location>
        <begin position="265"/>
        <end position="284"/>
    </location>
</feature>
<dbReference type="Proteomes" id="UP000477782">
    <property type="component" value="Unassembled WGS sequence"/>
</dbReference>
<evidence type="ECO:0000256" key="1">
    <source>
        <dbReference type="SAM" id="Phobius"/>
    </source>
</evidence>
<keyword evidence="1" id="KW-1133">Transmembrane helix</keyword>
<feature type="transmembrane region" description="Helical" evidence="1">
    <location>
        <begin position="180"/>
        <end position="202"/>
    </location>
</feature>
<dbReference type="AlphaFoldDB" id="A0A6M0QUH6"/>
<feature type="transmembrane region" description="Helical" evidence="1">
    <location>
        <begin position="68"/>
        <end position="91"/>
    </location>
</feature>
<evidence type="ECO:0000313" key="3">
    <source>
        <dbReference type="EMBL" id="NEY90484.1"/>
    </source>
</evidence>
<reference evidence="3 4" key="1">
    <citation type="submission" date="2020-02" db="EMBL/GenBank/DDBJ databases">
        <authorList>
            <person name="Chen W.-M."/>
        </authorList>
    </citation>
    <scope>NUCLEOTIDE SEQUENCE [LARGE SCALE GENOMIC DNA]</scope>
    <source>
        <strain evidence="3 4">KMS-5</strain>
    </source>
</reference>
<feature type="transmembrane region" description="Helical" evidence="1">
    <location>
        <begin position="208"/>
        <end position="228"/>
    </location>
</feature>
<dbReference type="InterPro" id="IPR000620">
    <property type="entry name" value="EamA_dom"/>
</dbReference>
<dbReference type="GO" id="GO:0016020">
    <property type="term" value="C:membrane"/>
    <property type="evidence" value="ECO:0007669"/>
    <property type="project" value="InterPro"/>
</dbReference>
<feature type="transmembrane region" description="Helical" evidence="1">
    <location>
        <begin position="41"/>
        <end position="61"/>
    </location>
</feature>
<evidence type="ECO:0000259" key="2">
    <source>
        <dbReference type="Pfam" id="PF00892"/>
    </source>
</evidence>
<name>A0A6M0QUH6_9RHOB</name>
<dbReference type="InterPro" id="IPR037185">
    <property type="entry name" value="EmrE-like"/>
</dbReference>
<organism evidence="3 4">
    <name type="scientific">Tabrizicola oligotrophica</name>
    <dbReference type="NCBI Taxonomy" id="2710650"/>
    <lineage>
        <taxon>Bacteria</taxon>
        <taxon>Pseudomonadati</taxon>
        <taxon>Pseudomonadota</taxon>
        <taxon>Alphaproteobacteria</taxon>
        <taxon>Rhodobacterales</taxon>
        <taxon>Paracoccaceae</taxon>
        <taxon>Tabrizicola</taxon>
    </lineage>
</organism>
<comment type="caution">
    <text evidence="3">The sequence shown here is derived from an EMBL/GenBank/DDBJ whole genome shotgun (WGS) entry which is preliminary data.</text>
</comment>
<feature type="transmembrane region" description="Helical" evidence="1">
    <location>
        <begin position="240"/>
        <end position="259"/>
    </location>
</feature>
<feature type="transmembrane region" description="Helical" evidence="1">
    <location>
        <begin position="12"/>
        <end position="35"/>
    </location>
</feature>
<keyword evidence="1" id="KW-0472">Membrane</keyword>